<name>A0AAV2D284_9ROSI</name>
<accession>A0AAV2D284</accession>
<organism evidence="2 3">
    <name type="scientific">Linum trigynum</name>
    <dbReference type="NCBI Taxonomy" id="586398"/>
    <lineage>
        <taxon>Eukaryota</taxon>
        <taxon>Viridiplantae</taxon>
        <taxon>Streptophyta</taxon>
        <taxon>Embryophyta</taxon>
        <taxon>Tracheophyta</taxon>
        <taxon>Spermatophyta</taxon>
        <taxon>Magnoliopsida</taxon>
        <taxon>eudicotyledons</taxon>
        <taxon>Gunneridae</taxon>
        <taxon>Pentapetalae</taxon>
        <taxon>rosids</taxon>
        <taxon>fabids</taxon>
        <taxon>Malpighiales</taxon>
        <taxon>Linaceae</taxon>
        <taxon>Linum</taxon>
    </lineage>
</organism>
<dbReference type="AlphaFoldDB" id="A0AAV2D284"/>
<evidence type="ECO:0000313" key="3">
    <source>
        <dbReference type="Proteomes" id="UP001497516"/>
    </source>
</evidence>
<reference evidence="2 3" key="1">
    <citation type="submission" date="2024-04" db="EMBL/GenBank/DDBJ databases">
        <authorList>
            <person name="Fracassetti M."/>
        </authorList>
    </citation>
    <scope>NUCLEOTIDE SEQUENCE [LARGE SCALE GENOMIC DNA]</scope>
</reference>
<dbReference type="PANTHER" id="PTHR46033:SF8">
    <property type="entry name" value="PROTEIN MAINTENANCE OF MERISTEMS-LIKE"/>
    <property type="match status" value="1"/>
</dbReference>
<protein>
    <recommendedName>
        <fullName evidence="1">Aminotransferase-like plant mobile domain-containing protein</fullName>
    </recommendedName>
</protein>
<dbReference type="InterPro" id="IPR019557">
    <property type="entry name" value="AminoTfrase-like_pln_mobile"/>
</dbReference>
<gene>
    <name evidence="2" type="ORF">LTRI10_LOCUS9859</name>
</gene>
<evidence type="ECO:0000259" key="1">
    <source>
        <dbReference type="Pfam" id="PF10536"/>
    </source>
</evidence>
<evidence type="ECO:0000313" key="2">
    <source>
        <dbReference type="EMBL" id="CAL1363302.1"/>
    </source>
</evidence>
<dbReference type="EMBL" id="OZ034814">
    <property type="protein sequence ID" value="CAL1363302.1"/>
    <property type="molecule type" value="Genomic_DNA"/>
</dbReference>
<keyword evidence="3" id="KW-1185">Reference proteome</keyword>
<dbReference type="InterPro" id="IPR044824">
    <property type="entry name" value="MAIN-like"/>
</dbReference>
<dbReference type="Proteomes" id="UP001497516">
    <property type="component" value="Chromosome 10"/>
</dbReference>
<proteinExistence type="predicted"/>
<sequence length="267" mass="29848">MGAKIYDPRLYIHYGPKDASLLTDQEAHRSRAIWDNNPESLVPVVHKWTNNLPAWHSRLEPYIERTGLGMLRHFMRIEIDNDLLTTMAERWCPETHTFHLAEGEMTITLKDVAILTGLPISGDAIIGSTTKPEGGWGPLIRDRLGFDMPTTTPIQGRGHPPLNAGQVSVPWLVSHIQQEVEINDETPEEQVGRYARIYLIGLVGGFLFPDKSNRWIQGIWLDMLTGDWDAIGANGGIINFPAYIGQYASSGMGLKAALYEFRIACSV</sequence>
<dbReference type="PANTHER" id="PTHR46033">
    <property type="entry name" value="PROTEIN MAIN-LIKE 2"/>
    <property type="match status" value="1"/>
</dbReference>
<feature type="domain" description="Aminotransferase-like plant mobile" evidence="1">
    <location>
        <begin position="70"/>
        <end position="222"/>
    </location>
</feature>
<dbReference type="Pfam" id="PF10536">
    <property type="entry name" value="PMD"/>
    <property type="match status" value="1"/>
</dbReference>
<dbReference type="GO" id="GO:0010073">
    <property type="term" value="P:meristem maintenance"/>
    <property type="evidence" value="ECO:0007669"/>
    <property type="project" value="InterPro"/>
</dbReference>